<proteinExistence type="predicted"/>
<name>A0AAD4XI91_9MAGN</name>
<evidence type="ECO:0000313" key="2">
    <source>
        <dbReference type="Proteomes" id="UP001202328"/>
    </source>
</evidence>
<evidence type="ECO:0000313" key="1">
    <source>
        <dbReference type="EMBL" id="KAI3916471.1"/>
    </source>
</evidence>
<gene>
    <name evidence="1" type="ORF">MKW98_032377</name>
</gene>
<reference evidence="1" key="1">
    <citation type="submission" date="2022-04" db="EMBL/GenBank/DDBJ databases">
        <title>A functionally conserved STORR gene fusion in Papaver species that diverged 16.8 million years ago.</title>
        <authorList>
            <person name="Catania T."/>
        </authorList>
    </citation>
    <scope>NUCLEOTIDE SEQUENCE</scope>
    <source>
        <strain evidence="1">S-188037</strain>
    </source>
</reference>
<comment type="caution">
    <text evidence="1">The sequence shown here is derived from an EMBL/GenBank/DDBJ whole genome shotgun (WGS) entry which is preliminary data.</text>
</comment>
<feature type="non-terminal residue" evidence="1">
    <location>
        <position position="1"/>
    </location>
</feature>
<dbReference type="EMBL" id="JAJJMB010009105">
    <property type="protein sequence ID" value="KAI3916471.1"/>
    <property type="molecule type" value="Genomic_DNA"/>
</dbReference>
<accession>A0AAD4XI91</accession>
<keyword evidence="2" id="KW-1185">Reference proteome</keyword>
<dbReference type="AlphaFoldDB" id="A0AAD4XI91"/>
<sequence>WLVDMKESCSKVVFFSRLWVPAEILQLKNDKYPELIIISVVNRKPVEIGWDECEKGVATCYKYRLRRFYVWLKAQVLGMALGIPCFDSLIEEAEAQCAFIELRIIMYHL</sequence>
<organism evidence="1 2">
    <name type="scientific">Papaver atlanticum</name>
    <dbReference type="NCBI Taxonomy" id="357466"/>
    <lineage>
        <taxon>Eukaryota</taxon>
        <taxon>Viridiplantae</taxon>
        <taxon>Streptophyta</taxon>
        <taxon>Embryophyta</taxon>
        <taxon>Tracheophyta</taxon>
        <taxon>Spermatophyta</taxon>
        <taxon>Magnoliopsida</taxon>
        <taxon>Ranunculales</taxon>
        <taxon>Papaveraceae</taxon>
        <taxon>Papaveroideae</taxon>
        <taxon>Papaver</taxon>
    </lineage>
</organism>
<dbReference type="Proteomes" id="UP001202328">
    <property type="component" value="Unassembled WGS sequence"/>
</dbReference>
<protein>
    <submittedName>
        <fullName evidence="1">Uncharacterized protein</fullName>
    </submittedName>
</protein>